<dbReference type="KEGG" id="fuv:JR347_17410"/>
<dbReference type="AlphaFoldDB" id="A0A974WL23"/>
<organism evidence="1 2">
    <name type="scientific">Fulvivirga lutea</name>
    <dbReference type="NCBI Taxonomy" id="2810512"/>
    <lineage>
        <taxon>Bacteria</taxon>
        <taxon>Pseudomonadati</taxon>
        <taxon>Bacteroidota</taxon>
        <taxon>Cytophagia</taxon>
        <taxon>Cytophagales</taxon>
        <taxon>Fulvivirgaceae</taxon>
        <taxon>Fulvivirga</taxon>
    </lineage>
</organism>
<name>A0A974WL23_9BACT</name>
<reference evidence="1" key="1">
    <citation type="submission" date="2021-02" db="EMBL/GenBank/DDBJ databases">
        <title>Fulvivirga sp. S481 isolated from sea water.</title>
        <authorList>
            <person name="Bae S.S."/>
            <person name="Baek K."/>
        </authorList>
    </citation>
    <scope>NUCLEOTIDE SEQUENCE</scope>
    <source>
        <strain evidence="1">S481</strain>
    </source>
</reference>
<dbReference type="Proteomes" id="UP000662783">
    <property type="component" value="Chromosome"/>
</dbReference>
<sequence>MQVEIFSTNINSSKQANIIIGLIHLCFPHLSAHVDLFDSDHVLRIETNHGRLNPYEISQYIQTLGFKAQLIK</sequence>
<dbReference type="RefSeq" id="WP_205721849.1">
    <property type="nucleotide sequence ID" value="NZ_CP070608.1"/>
</dbReference>
<protein>
    <submittedName>
        <fullName evidence="1">Uncharacterized protein</fullName>
    </submittedName>
</protein>
<dbReference type="EMBL" id="CP070608">
    <property type="protein sequence ID" value="QSE97338.1"/>
    <property type="molecule type" value="Genomic_DNA"/>
</dbReference>
<evidence type="ECO:0000313" key="2">
    <source>
        <dbReference type="Proteomes" id="UP000662783"/>
    </source>
</evidence>
<evidence type="ECO:0000313" key="1">
    <source>
        <dbReference type="EMBL" id="QSE97338.1"/>
    </source>
</evidence>
<proteinExistence type="predicted"/>
<keyword evidence="2" id="KW-1185">Reference proteome</keyword>
<gene>
    <name evidence="1" type="ORF">JR347_17410</name>
</gene>
<accession>A0A974WL23</accession>